<evidence type="ECO:0000313" key="3">
    <source>
        <dbReference type="Proteomes" id="UP000237682"/>
    </source>
</evidence>
<dbReference type="EMBL" id="PUEJ01000009">
    <property type="protein sequence ID" value="PRH85296.1"/>
    <property type="molecule type" value="Genomic_DNA"/>
</dbReference>
<feature type="transmembrane region" description="Helical" evidence="1">
    <location>
        <begin position="88"/>
        <end position="109"/>
    </location>
</feature>
<evidence type="ECO:0000313" key="2">
    <source>
        <dbReference type="EMBL" id="PRH85296.1"/>
    </source>
</evidence>
<evidence type="ECO:0000256" key="1">
    <source>
        <dbReference type="SAM" id="Phobius"/>
    </source>
</evidence>
<dbReference type="Pfam" id="PF14108">
    <property type="entry name" value="ABA4-like"/>
    <property type="match status" value="1"/>
</dbReference>
<dbReference type="InterPro" id="IPR025461">
    <property type="entry name" value="ABA4-like"/>
</dbReference>
<keyword evidence="1" id="KW-0812">Transmembrane</keyword>
<dbReference type="RefSeq" id="WP_105864386.1">
    <property type="nucleotide sequence ID" value="NZ_PUEJ01000009.1"/>
</dbReference>
<feature type="transmembrane region" description="Helical" evidence="1">
    <location>
        <begin position="18"/>
        <end position="38"/>
    </location>
</feature>
<comment type="caution">
    <text evidence="2">The sequence shown here is derived from an EMBL/GenBank/DDBJ whole genome shotgun (WGS) entry which is preliminary data.</text>
</comment>
<dbReference type="AlphaFoldDB" id="A0A2S9Q7G9"/>
<dbReference type="OrthoDB" id="345237at2"/>
<feature type="transmembrane region" description="Helical" evidence="1">
    <location>
        <begin position="121"/>
        <end position="143"/>
    </location>
</feature>
<sequence length="159" mass="17175">MTLDQAFTLNQAFTLDQVFSWAGFLALFGWVALALSPLRPALSQAIAGAFVPATLALAYAVLILRFWGGASGGFGSLEEVGALFGHRGLLLAGWLHYLAFDLLVGAWEVRAARRSGLPHLAVLPCLALTFLFGPIGFLIFLALRGFWLRGLSRRQGELT</sequence>
<keyword evidence="3" id="KW-1185">Reference proteome</keyword>
<feature type="transmembrane region" description="Helical" evidence="1">
    <location>
        <begin position="45"/>
        <end position="68"/>
    </location>
</feature>
<proteinExistence type="predicted"/>
<dbReference type="Proteomes" id="UP000237682">
    <property type="component" value="Unassembled WGS sequence"/>
</dbReference>
<accession>A0A2S9Q7G9</accession>
<reference evidence="2 3" key="1">
    <citation type="submission" date="2018-02" db="EMBL/GenBank/DDBJ databases">
        <title>Whole genome sequencing of endophytic bacterium.</title>
        <authorList>
            <person name="Eedara R."/>
            <person name="Podile A.R."/>
        </authorList>
    </citation>
    <scope>NUCLEOTIDE SEQUENCE [LARGE SCALE GENOMIC DNA]</scope>
    <source>
        <strain evidence="2 3">RP1T</strain>
    </source>
</reference>
<keyword evidence="1" id="KW-0472">Membrane</keyword>
<gene>
    <name evidence="2" type="ORF">C5L14_22890</name>
</gene>
<organism evidence="2 3">
    <name type="scientific">Labrys okinawensis</name>
    <dbReference type="NCBI Taxonomy" id="346911"/>
    <lineage>
        <taxon>Bacteria</taxon>
        <taxon>Pseudomonadati</taxon>
        <taxon>Pseudomonadota</taxon>
        <taxon>Alphaproteobacteria</taxon>
        <taxon>Hyphomicrobiales</taxon>
        <taxon>Xanthobacteraceae</taxon>
        <taxon>Labrys</taxon>
    </lineage>
</organism>
<keyword evidence="1" id="KW-1133">Transmembrane helix</keyword>
<name>A0A2S9Q7G9_9HYPH</name>
<protein>
    <submittedName>
        <fullName evidence="2">DUF4281 domain-containing protein</fullName>
    </submittedName>
</protein>